<dbReference type="PANTHER" id="PTHR37450:SF1">
    <property type="entry name" value="CIPC PROTEIN"/>
    <property type="match status" value="1"/>
</dbReference>
<sequence>MAFLHKLFGMSDSKKAHEQVYSNERYRNDQQHDHHKSSLTHELVSAAAGFAAMKAYEDHVRRTGQHVSHPLMKEMLAGFAAAEVDKLIETKGLDFLDREKLKHLAKQQAHHIAHEQYGPNGTFNWQGDQYGPGAGVYQQQGGYGYTANQFGGGAIQQQQPYNEYTAGQSEHHYRHHHHH</sequence>
<evidence type="ECO:0000313" key="2">
    <source>
        <dbReference type="Proteomes" id="UP000663834"/>
    </source>
</evidence>
<name>A0A816BF47_9BILA</name>
<dbReference type="InterPro" id="IPR022234">
    <property type="entry name" value="DUF3759"/>
</dbReference>
<comment type="caution">
    <text evidence="1">The sequence shown here is derived from an EMBL/GenBank/DDBJ whole genome shotgun (WGS) entry which is preliminary data.</text>
</comment>
<dbReference type="Pfam" id="PF12585">
    <property type="entry name" value="DUF3759"/>
    <property type="match status" value="1"/>
</dbReference>
<gene>
    <name evidence="1" type="ORF">KQP761_LOCUS23076</name>
</gene>
<accession>A0A816BF47</accession>
<organism evidence="1 2">
    <name type="scientific">Rotaria magnacalcarata</name>
    <dbReference type="NCBI Taxonomy" id="392030"/>
    <lineage>
        <taxon>Eukaryota</taxon>
        <taxon>Metazoa</taxon>
        <taxon>Spiralia</taxon>
        <taxon>Gnathifera</taxon>
        <taxon>Rotifera</taxon>
        <taxon>Eurotatoria</taxon>
        <taxon>Bdelloidea</taxon>
        <taxon>Philodinida</taxon>
        <taxon>Philodinidae</taxon>
        <taxon>Rotaria</taxon>
    </lineage>
</organism>
<dbReference type="PANTHER" id="PTHR37450">
    <property type="entry name" value="CIPC PROTEIN"/>
    <property type="match status" value="1"/>
</dbReference>
<protein>
    <submittedName>
        <fullName evidence="1">Uncharacterized protein</fullName>
    </submittedName>
</protein>
<evidence type="ECO:0000313" key="1">
    <source>
        <dbReference type="EMBL" id="CAF1608375.1"/>
    </source>
</evidence>
<dbReference type="OrthoDB" id="9975876at2759"/>
<dbReference type="EMBL" id="CAJNOW010012307">
    <property type="protein sequence ID" value="CAF1608375.1"/>
    <property type="molecule type" value="Genomic_DNA"/>
</dbReference>
<reference evidence="1" key="1">
    <citation type="submission" date="2021-02" db="EMBL/GenBank/DDBJ databases">
        <authorList>
            <person name="Nowell W R."/>
        </authorList>
    </citation>
    <scope>NUCLEOTIDE SEQUENCE</scope>
</reference>
<dbReference type="Proteomes" id="UP000663834">
    <property type="component" value="Unassembled WGS sequence"/>
</dbReference>
<dbReference type="AlphaFoldDB" id="A0A816BF47"/>
<proteinExistence type="predicted"/>